<sequence>MEALVQQTPPGTATPGTADSTPDNDNNDNVGKNGESPPSPTSVTFPLQKERDIPRFRTSVTRGRGAGQGWAIIIVQPLADSAGVTDTQIIACSASQPCPHPHPAAVKRRVDVGGRNIFGCTTSGTLPSSLSRLVAQPLLPAVAFTSRRQAGWGWGGGEGVEEKGWQVWNF</sequence>
<name>A0A2T7NDA8_POMCA</name>
<dbReference type="EMBL" id="PZQS01000014">
    <property type="protein sequence ID" value="PVD19160.1"/>
    <property type="molecule type" value="Genomic_DNA"/>
</dbReference>
<dbReference type="AlphaFoldDB" id="A0A2T7NDA8"/>
<comment type="caution">
    <text evidence="2">The sequence shown here is derived from an EMBL/GenBank/DDBJ whole genome shotgun (WGS) entry which is preliminary data.</text>
</comment>
<dbReference type="Proteomes" id="UP000245119">
    <property type="component" value="Linkage Group LG14"/>
</dbReference>
<reference evidence="2 3" key="1">
    <citation type="submission" date="2018-04" db="EMBL/GenBank/DDBJ databases">
        <title>The genome of golden apple snail Pomacea canaliculata provides insight into stress tolerance and invasive adaptation.</title>
        <authorList>
            <person name="Liu C."/>
            <person name="Liu B."/>
            <person name="Ren Y."/>
            <person name="Zhang Y."/>
            <person name="Wang H."/>
            <person name="Li S."/>
            <person name="Jiang F."/>
            <person name="Yin L."/>
            <person name="Zhang G."/>
            <person name="Qian W."/>
            <person name="Fan W."/>
        </authorList>
    </citation>
    <scope>NUCLEOTIDE SEQUENCE [LARGE SCALE GENOMIC DNA]</scope>
    <source>
        <strain evidence="2">SZHN2017</strain>
        <tissue evidence="2">Muscle</tissue>
    </source>
</reference>
<feature type="compositionally biased region" description="Low complexity" evidence="1">
    <location>
        <begin position="8"/>
        <end position="29"/>
    </location>
</feature>
<accession>A0A2T7NDA8</accession>
<feature type="region of interest" description="Disordered" evidence="1">
    <location>
        <begin position="1"/>
        <end position="53"/>
    </location>
</feature>
<organism evidence="2 3">
    <name type="scientific">Pomacea canaliculata</name>
    <name type="common">Golden apple snail</name>
    <dbReference type="NCBI Taxonomy" id="400727"/>
    <lineage>
        <taxon>Eukaryota</taxon>
        <taxon>Metazoa</taxon>
        <taxon>Spiralia</taxon>
        <taxon>Lophotrochozoa</taxon>
        <taxon>Mollusca</taxon>
        <taxon>Gastropoda</taxon>
        <taxon>Caenogastropoda</taxon>
        <taxon>Architaenioglossa</taxon>
        <taxon>Ampullarioidea</taxon>
        <taxon>Ampullariidae</taxon>
        <taxon>Pomacea</taxon>
    </lineage>
</organism>
<protein>
    <submittedName>
        <fullName evidence="2">Uncharacterized protein</fullName>
    </submittedName>
</protein>
<evidence type="ECO:0000313" key="2">
    <source>
        <dbReference type="EMBL" id="PVD19160.1"/>
    </source>
</evidence>
<gene>
    <name evidence="2" type="ORF">C0Q70_21724</name>
</gene>
<evidence type="ECO:0000313" key="3">
    <source>
        <dbReference type="Proteomes" id="UP000245119"/>
    </source>
</evidence>
<proteinExistence type="predicted"/>
<keyword evidence="3" id="KW-1185">Reference proteome</keyword>
<evidence type="ECO:0000256" key="1">
    <source>
        <dbReference type="SAM" id="MobiDB-lite"/>
    </source>
</evidence>